<keyword evidence="2" id="KW-0812">Transmembrane</keyword>
<evidence type="ECO:0000313" key="4">
    <source>
        <dbReference type="Proteomes" id="UP000178042"/>
    </source>
</evidence>
<dbReference type="EMBL" id="MFLD01000022">
    <property type="protein sequence ID" value="OGG59968.1"/>
    <property type="molecule type" value="Genomic_DNA"/>
</dbReference>
<organism evidence="3 4">
    <name type="scientific">Candidatus Kaiserbacteria bacterium RIFCSPHIGHO2_02_FULL_49_16</name>
    <dbReference type="NCBI Taxonomy" id="1798490"/>
    <lineage>
        <taxon>Bacteria</taxon>
        <taxon>Candidatus Kaiseribacteriota</taxon>
    </lineage>
</organism>
<comment type="caution">
    <text evidence="3">The sequence shown here is derived from an EMBL/GenBank/DDBJ whole genome shotgun (WGS) entry which is preliminary data.</text>
</comment>
<keyword evidence="2" id="KW-1133">Transmembrane helix</keyword>
<accession>A0A1F6DEW5</accession>
<protein>
    <submittedName>
        <fullName evidence="3">Uncharacterized protein</fullName>
    </submittedName>
</protein>
<gene>
    <name evidence="3" type="ORF">A3C86_00990</name>
</gene>
<keyword evidence="2" id="KW-0472">Membrane</keyword>
<name>A0A1F6DEW5_9BACT</name>
<dbReference type="Proteomes" id="UP000178042">
    <property type="component" value="Unassembled WGS sequence"/>
</dbReference>
<evidence type="ECO:0000256" key="1">
    <source>
        <dbReference type="SAM" id="MobiDB-lite"/>
    </source>
</evidence>
<feature type="transmembrane region" description="Helical" evidence="2">
    <location>
        <begin position="28"/>
        <end position="45"/>
    </location>
</feature>
<sequence>MSLDSLIMLSGAFVALLPFLGFPNSWDNVLLFLAGIFVIALGIIVRRRETHSINPGQKKDKSAFRDASPLSPPHENA</sequence>
<proteinExistence type="predicted"/>
<feature type="region of interest" description="Disordered" evidence="1">
    <location>
        <begin position="53"/>
        <end position="77"/>
    </location>
</feature>
<evidence type="ECO:0000313" key="3">
    <source>
        <dbReference type="EMBL" id="OGG59968.1"/>
    </source>
</evidence>
<feature type="transmembrane region" description="Helical" evidence="2">
    <location>
        <begin position="5"/>
        <end position="22"/>
    </location>
</feature>
<evidence type="ECO:0000256" key="2">
    <source>
        <dbReference type="SAM" id="Phobius"/>
    </source>
</evidence>
<dbReference type="AlphaFoldDB" id="A0A1F6DEW5"/>
<reference evidence="3 4" key="1">
    <citation type="journal article" date="2016" name="Nat. Commun.">
        <title>Thousands of microbial genomes shed light on interconnected biogeochemical processes in an aquifer system.</title>
        <authorList>
            <person name="Anantharaman K."/>
            <person name="Brown C.T."/>
            <person name="Hug L.A."/>
            <person name="Sharon I."/>
            <person name="Castelle C.J."/>
            <person name="Probst A.J."/>
            <person name="Thomas B.C."/>
            <person name="Singh A."/>
            <person name="Wilkins M.J."/>
            <person name="Karaoz U."/>
            <person name="Brodie E.L."/>
            <person name="Williams K.H."/>
            <person name="Hubbard S.S."/>
            <person name="Banfield J.F."/>
        </authorList>
    </citation>
    <scope>NUCLEOTIDE SEQUENCE [LARGE SCALE GENOMIC DNA]</scope>
</reference>
<feature type="compositionally biased region" description="Basic and acidic residues" evidence="1">
    <location>
        <begin position="53"/>
        <end position="64"/>
    </location>
</feature>